<accession>A0ABT3IGT2</accession>
<dbReference type="InterPro" id="IPR037401">
    <property type="entry name" value="SnoaL-like"/>
</dbReference>
<name>A0ABT3IGT2_9BACT</name>
<dbReference type="RefSeq" id="WP_264728214.1">
    <property type="nucleotide sequence ID" value="NZ_JAPDNR010000001.1"/>
</dbReference>
<protein>
    <submittedName>
        <fullName evidence="2">Nuclear transport factor 2 family protein</fullName>
    </submittedName>
</protein>
<feature type="domain" description="SnoaL-like" evidence="1">
    <location>
        <begin position="18"/>
        <end position="114"/>
    </location>
</feature>
<keyword evidence="3" id="KW-1185">Reference proteome</keyword>
<dbReference type="PANTHER" id="PTHR41252:SF1">
    <property type="entry name" value="BLR2505 PROTEIN"/>
    <property type="match status" value="1"/>
</dbReference>
<reference evidence="2 3" key="1">
    <citation type="submission" date="2022-10" db="EMBL/GenBank/DDBJ databases">
        <title>Chitinophaga nivalis PC15 sp. nov., isolated from Pyeongchang county, South Korea.</title>
        <authorList>
            <person name="Trinh H.N."/>
        </authorList>
    </citation>
    <scope>NUCLEOTIDE SEQUENCE [LARGE SCALE GENOMIC DNA]</scope>
    <source>
        <strain evidence="2 3">PC14</strain>
    </source>
</reference>
<evidence type="ECO:0000259" key="1">
    <source>
        <dbReference type="Pfam" id="PF12680"/>
    </source>
</evidence>
<dbReference type="Gene3D" id="3.10.450.50">
    <property type="match status" value="1"/>
</dbReference>
<sequence>MTNKEIVQSTYEGKTSEENGKNLAAAVAPDVRWTETAGFPYAGTYTGITEITRHVFDRLATEWIDYKVTIDSYVAEGDQVVAYGTYSGIWKATGKPMKARVAHLWTLKAGKIVSFEQFADSKKVVDAMH</sequence>
<dbReference type="PANTHER" id="PTHR41252">
    <property type="entry name" value="BLR2505 PROTEIN"/>
    <property type="match status" value="1"/>
</dbReference>
<dbReference type="InterPro" id="IPR032710">
    <property type="entry name" value="NTF2-like_dom_sf"/>
</dbReference>
<evidence type="ECO:0000313" key="2">
    <source>
        <dbReference type="EMBL" id="MCW3483165.1"/>
    </source>
</evidence>
<dbReference type="Proteomes" id="UP001207742">
    <property type="component" value="Unassembled WGS sequence"/>
</dbReference>
<gene>
    <name evidence="2" type="ORF">OL497_04635</name>
</gene>
<evidence type="ECO:0000313" key="3">
    <source>
        <dbReference type="Proteomes" id="UP001207742"/>
    </source>
</evidence>
<organism evidence="2 3">
    <name type="scientific">Chitinophaga nivalis</name>
    <dbReference type="NCBI Taxonomy" id="2991709"/>
    <lineage>
        <taxon>Bacteria</taxon>
        <taxon>Pseudomonadati</taxon>
        <taxon>Bacteroidota</taxon>
        <taxon>Chitinophagia</taxon>
        <taxon>Chitinophagales</taxon>
        <taxon>Chitinophagaceae</taxon>
        <taxon>Chitinophaga</taxon>
    </lineage>
</organism>
<dbReference type="SUPFAM" id="SSF54427">
    <property type="entry name" value="NTF2-like"/>
    <property type="match status" value="1"/>
</dbReference>
<proteinExistence type="predicted"/>
<comment type="caution">
    <text evidence="2">The sequence shown here is derived from an EMBL/GenBank/DDBJ whole genome shotgun (WGS) entry which is preliminary data.</text>
</comment>
<dbReference type="Pfam" id="PF12680">
    <property type="entry name" value="SnoaL_2"/>
    <property type="match status" value="1"/>
</dbReference>
<dbReference type="EMBL" id="JAPDNS010000001">
    <property type="protein sequence ID" value="MCW3483165.1"/>
    <property type="molecule type" value="Genomic_DNA"/>
</dbReference>